<organism evidence="1 2">
    <name type="scientific">Pelotomaculum schinkii</name>
    <dbReference type="NCBI Taxonomy" id="78350"/>
    <lineage>
        <taxon>Bacteria</taxon>
        <taxon>Bacillati</taxon>
        <taxon>Bacillota</taxon>
        <taxon>Clostridia</taxon>
        <taxon>Eubacteriales</taxon>
        <taxon>Desulfotomaculaceae</taxon>
        <taxon>Pelotomaculum</taxon>
    </lineage>
</organism>
<evidence type="ECO:0000313" key="2">
    <source>
        <dbReference type="Proteomes" id="UP000298324"/>
    </source>
</evidence>
<reference evidence="1 2" key="1">
    <citation type="journal article" date="2018" name="Environ. Microbiol.">
        <title>Novel energy conservation strategies and behaviour of Pelotomaculum schinkii driving syntrophic propionate catabolism.</title>
        <authorList>
            <person name="Hidalgo-Ahumada C.A.P."/>
            <person name="Nobu M.K."/>
            <person name="Narihiro T."/>
            <person name="Tamaki H."/>
            <person name="Liu W.T."/>
            <person name="Kamagata Y."/>
            <person name="Stams A.J.M."/>
            <person name="Imachi H."/>
            <person name="Sousa D.Z."/>
        </authorList>
    </citation>
    <scope>NUCLEOTIDE SEQUENCE [LARGE SCALE GENOMIC DNA]</scope>
    <source>
        <strain evidence="1 2">HH</strain>
    </source>
</reference>
<keyword evidence="2" id="KW-1185">Reference proteome</keyword>
<name>A0A4Y7RBW0_9FIRM</name>
<gene>
    <name evidence="1" type="ORF">Psch_03247</name>
</gene>
<comment type="caution">
    <text evidence="1">The sequence shown here is derived from an EMBL/GenBank/DDBJ whole genome shotgun (WGS) entry which is preliminary data.</text>
</comment>
<protein>
    <submittedName>
        <fullName evidence="1">Uncharacterized protein</fullName>
    </submittedName>
</protein>
<proteinExistence type="predicted"/>
<dbReference type="AlphaFoldDB" id="A0A4Y7RBW0"/>
<dbReference type="EMBL" id="QFGA01000002">
    <property type="protein sequence ID" value="TEB06203.1"/>
    <property type="molecule type" value="Genomic_DNA"/>
</dbReference>
<dbReference type="Proteomes" id="UP000298324">
    <property type="component" value="Unassembled WGS sequence"/>
</dbReference>
<accession>A0A4Y7RBW0</accession>
<evidence type="ECO:0000313" key="1">
    <source>
        <dbReference type="EMBL" id="TEB06203.1"/>
    </source>
</evidence>
<sequence length="36" mass="4214">MENTKVEMRPLSYTNYEQILVDSPSSIVYDKGTFKE</sequence>